<sequence>MRRSAAVEFLGLELAALPTAAQGTEEDQCRAR</sequence>
<protein>
    <submittedName>
        <fullName evidence="1">Uncharacterized protein</fullName>
    </submittedName>
</protein>
<dbReference type="EMBL" id="CADCUI010000064">
    <property type="protein sequence ID" value="CAA9359798.1"/>
    <property type="molecule type" value="Genomic_DNA"/>
</dbReference>
<dbReference type="AlphaFoldDB" id="A0A6J4MJB0"/>
<name>A0A6J4MJB0_9ACTN</name>
<accession>A0A6J4MJB0</accession>
<organism evidence="1">
    <name type="scientific">uncultured Nocardioidaceae bacterium</name>
    <dbReference type="NCBI Taxonomy" id="253824"/>
    <lineage>
        <taxon>Bacteria</taxon>
        <taxon>Bacillati</taxon>
        <taxon>Actinomycetota</taxon>
        <taxon>Actinomycetes</taxon>
        <taxon>Propionibacteriales</taxon>
        <taxon>Nocardioidaceae</taxon>
        <taxon>environmental samples</taxon>
    </lineage>
</organism>
<proteinExistence type="predicted"/>
<gene>
    <name evidence="1" type="ORF">AVDCRST_MAG34-2368</name>
</gene>
<reference evidence="1" key="1">
    <citation type="submission" date="2020-02" db="EMBL/GenBank/DDBJ databases">
        <authorList>
            <person name="Meier V. D."/>
        </authorList>
    </citation>
    <scope>NUCLEOTIDE SEQUENCE</scope>
    <source>
        <strain evidence="1">AVDCRST_MAG34</strain>
    </source>
</reference>
<evidence type="ECO:0000313" key="1">
    <source>
        <dbReference type="EMBL" id="CAA9359798.1"/>
    </source>
</evidence>